<organism evidence="2 3">
    <name type="scientific">Acaromyces ingoldii</name>
    <dbReference type="NCBI Taxonomy" id="215250"/>
    <lineage>
        <taxon>Eukaryota</taxon>
        <taxon>Fungi</taxon>
        <taxon>Dikarya</taxon>
        <taxon>Basidiomycota</taxon>
        <taxon>Ustilaginomycotina</taxon>
        <taxon>Exobasidiomycetes</taxon>
        <taxon>Exobasidiales</taxon>
        <taxon>Cryptobasidiaceae</taxon>
        <taxon>Acaromyces</taxon>
    </lineage>
</organism>
<feature type="compositionally biased region" description="Polar residues" evidence="1">
    <location>
        <begin position="531"/>
        <end position="550"/>
    </location>
</feature>
<feature type="compositionally biased region" description="Polar residues" evidence="1">
    <location>
        <begin position="72"/>
        <end position="90"/>
    </location>
</feature>
<feature type="region of interest" description="Disordered" evidence="1">
    <location>
        <begin position="1"/>
        <end position="149"/>
    </location>
</feature>
<feature type="compositionally biased region" description="Polar residues" evidence="1">
    <location>
        <begin position="1044"/>
        <end position="1053"/>
    </location>
</feature>
<feature type="compositionally biased region" description="Low complexity" evidence="1">
    <location>
        <begin position="704"/>
        <end position="723"/>
    </location>
</feature>
<feature type="compositionally biased region" description="Polar residues" evidence="1">
    <location>
        <begin position="121"/>
        <end position="130"/>
    </location>
</feature>
<feature type="compositionally biased region" description="Low complexity" evidence="1">
    <location>
        <begin position="500"/>
        <end position="517"/>
    </location>
</feature>
<evidence type="ECO:0000313" key="2">
    <source>
        <dbReference type="EMBL" id="PWN87744.1"/>
    </source>
</evidence>
<feature type="compositionally biased region" description="Polar residues" evidence="1">
    <location>
        <begin position="24"/>
        <end position="34"/>
    </location>
</feature>
<reference evidence="2 3" key="1">
    <citation type="journal article" date="2018" name="Mol. Biol. Evol.">
        <title>Broad Genomic Sampling Reveals a Smut Pathogenic Ancestry of the Fungal Clade Ustilaginomycotina.</title>
        <authorList>
            <person name="Kijpornyongpan T."/>
            <person name="Mondo S.J."/>
            <person name="Barry K."/>
            <person name="Sandor L."/>
            <person name="Lee J."/>
            <person name="Lipzen A."/>
            <person name="Pangilinan J."/>
            <person name="LaButti K."/>
            <person name="Hainaut M."/>
            <person name="Henrissat B."/>
            <person name="Grigoriev I.V."/>
            <person name="Spatafora J.W."/>
            <person name="Aime M.C."/>
        </authorList>
    </citation>
    <scope>NUCLEOTIDE SEQUENCE [LARGE SCALE GENOMIC DNA]</scope>
    <source>
        <strain evidence="2 3">MCA 4198</strain>
    </source>
</reference>
<name>A0A316YFX3_9BASI</name>
<feature type="compositionally biased region" description="Low complexity" evidence="1">
    <location>
        <begin position="444"/>
        <end position="459"/>
    </location>
</feature>
<evidence type="ECO:0000313" key="3">
    <source>
        <dbReference type="Proteomes" id="UP000245768"/>
    </source>
</evidence>
<dbReference type="AlphaFoldDB" id="A0A316YFX3"/>
<protein>
    <submittedName>
        <fullName evidence="2">Uncharacterized protein</fullName>
    </submittedName>
</protein>
<dbReference type="OrthoDB" id="2554418at2759"/>
<feature type="compositionally biased region" description="Low complexity" evidence="1">
    <location>
        <begin position="744"/>
        <end position="763"/>
    </location>
</feature>
<evidence type="ECO:0000256" key="1">
    <source>
        <dbReference type="SAM" id="MobiDB-lite"/>
    </source>
</evidence>
<dbReference type="GeneID" id="37040181"/>
<feature type="compositionally biased region" description="Pro residues" evidence="1">
    <location>
        <begin position="978"/>
        <end position="987"/>
    </location>
</feature>
<feature type="compositionally biased region" description="Low complexity" evidence="1">
    <location>
        <begin position="353"/>
        <end position="380"/>
    </location>
</feature>
<feature type="compositionally biased region" description="Basic and acidic residues" evidence="1">
    <location>
        <begin position="332"/>
        <end position="352"/>
    </location>
</feature>
<feature type="compositionally biased region" description="Pro residues" evidence="1">
    <location>
        <begin position="910"/>
        <end position="922"/>
    </location>
</feature>
<feature type="compositionally biased region" description="Low complexity" evidence="1">
    <location>
        <begin position="801"/>
        <end position="831"/>
    </location>
</feature>
<dbReference type="RefSeq" id="XP_025374942.1">
    <property type="nucleotide sequence ID" value="XM_025518265.1"/>
</dbReference>
<feature type="compositionally biased region" description="Polar residues" evidence="1">
    <location>
        <begin position="221"/>
        <end position="234"/>
    </location>
</feature>
<feature type="compositionally biased region" description="Basic and acidic residues" evidence="1">
    <location>
        <begin position="686"/>
        <end position="695"/>
    </location>
</feature>
<feature type="compositionally biased region" description="Polar residues" evidence="1">
    <location>
        <begin position="661"/>
        <end position="681"/>
    </location>
</feature>
<feature type="compositionally biased region" description="Polar residues" evidence="1">
    <location>
        <begin position="460"/>
        <end position="475"/>
    </location>
</feature>
<feature type="compositionally biased region" description="Basic and acidic residues" evidence="1">
    <location>
        <begin position="50"/>
        <end position="59"/>
    </location>
</feature>
<feature type="region of interest" description="Disordered" evidence="1">
    <location>
        <begin position="215"/>
        <end position="403"/>
    </location>
</feature>
<gene>
    <name evidence="2" type="ORF">FA10DRAFT_175698</name>
</gene>
<feature type="compositionally biased region" description="Low complexity" evidence="1">
    <location>
        <begin position="1011"/>
        <end position="1029"/>
    </location>
</feature>
<proteinExistence type="predicted"/>
<feature type="compositionally biased region" description="Polar residues" evidence="1">
    <location>
        <begin position="242"/>
        <end position="254"/>
    </location>
</feature>
<dbReference type="Proteomes" id="UP000245768">
    <property type="component" value="Unassembled WGS sequence"/>
</dbReference>
<sequence>MADVEMKPKAADSGEAGVEAAHTTDGQAATSAAQTNDSSFTASSSSPTTREQRSRERKGSGSILRPNRTRARSTSSSMLVRLTTRSSSILDPSGGTGTSSNGGDDDDTSSKKSKQKYKSGVNWNALSPQNEPFMGEDISQERSDEDVADPELEEMRAVGGTAAAKKWARQSSIGDPIFASYLRASSEAAAAQAAAQAKAQAQAHAQALAFAPGQGQFAAGSPSQFHSRRNSTLVTPMRSRGELTSTSDESQSPVSDDVLTQAAQQVLGQAREAAVADGGIQEPVAETNGTADVTTQEEATTTDADKESEEAAEAAAKAKPVKRKTILGFPTKSKEAKEKKSKDKKKDKESKSKASSRNASTTDLNAMTTTAETTTSAGDAQPEKRQSTTNASETGTVGRRRRYADTRQLDLLASELAAEALLGPPYADGTAHLGGHMTPEPRRASMMSVMAMSGATGMSTPSNASHADLSSTSPHLNGGLSPLTTLPPPQPAFYAESHRNSGSSASSPYSASPRSGNGELPRFEPPRSAFAKSQQSLSMPNSPFATQQAKLNGLPSDMLVGLGDGPFPTLAPRFSETGGMDPFGIPIANDGPYDVSTSYQNRTNVYHSPNQVRSRGASTSSTPAHTGSSSNGTTTPKRSVLQMSMHNPETELQGLTKPPKNKSSTFGSRGPSRQVTPSPSMNALKDASKEKRSSREQTSPPPANSALLASAATAAAASRAPPSEAEKAKVAPAAVAAQPPPPQQQQLQQGRQQQPQQQASNPPSTLPKAETKDRSSSRKSIFGMMKSKDTKEVDSKKDTYSVNPVSQQSQSQQSRSLSTSSDSVPSRPASSLLATGRSNASKSQQSLVKVPSPATSGSFLEPAATTTAFEHSTNEPKQQSTTSAAPVSSEIMAAASAPAKASALPHQGTKPPPKAAPPPAPAPAITAKSKTDAARPVKPIRSSSEEVSKLSKFMAKLAGRSVSSSTMPTAGKVSNKPTPAPPQPPASAPVRTRAYPAREQTSSQPAPIYAQMTSRQSQSQTPSPQESSSYHSVSPEQASKADSEAQSNDSTKVPKNFAEVGVLARRSQHCF</sequence>
<feature type="compositionally biased region" description="Basic and acidic residues" evidence="1">
    <location>
        <begin position="1"/>
        <end position="12"/>
    </location>
</feature>
<feature type="compositionally biased region" description="Basic and acidic residues" evidence="1">
    <location>
        <begin position="786"/>
        <end position="799"/>
    </location>
</feature>
<feature type="compositionally biased region" description="Low complexity" evidence="1">
    <location>
        <begin position="35"/>
        <end position="49"/>
    </location>
</feature>
<feature type="compositionally biased region" description="Low complexity" evidence="1">
    <location>
        <begin position="290"/>
        <end position="302"/>
    </location>
</feature>
<feature type="compositionally biased region" description="Polar residues" evidence="1">
    <location>
        <begin position="832"/>
        <end position="886"/>
    </location>
</feature>
<feature type="compositionally biased region" description="Polar residues" evidence="1">
    <location>
        <begin position="595"/>
        <end position="647"/>
    </location>
</feature>
<feature type="region of interest" description="Disordered" evidence="1">
    <location>
        <begin position="425"/>
        <end position="1055"/>
    </location>
</feature>
<accession>A0A316YFX3</accession>
<dbReference type="STRING" id="215250.A0A316YFX3"/>
<dbReference type="EMBL" id="KZ819639">
    <property type="protein sequence ID" value="PWN87744.1"/>
    <property type="molecule type" value="Genomic_DNA"/>
</dbReference>
<dbReference type="InParanoid" id="A0A316YFX3"/>
<feature type="compositionally biased region" description="Low complexity" evidence="1">
    <location>
        <begin position="888"/>
        <end position="903"/>
    </location>
</feature>
<keyword evidence="3" id="KW-1185">Reference proteome</keyword>